<feature type="compositionally biased region" description="Acidic residues" evidence="1">
    <location>
        <begin position="228"/>
        <end position="237"/>
    </location>
</feature>
<keyword evidence="3" id="KW-1185">Reference proteome</keyword>
<name>A0A1H6ZRE7_9RHOB</name>
<proteinExistence type="predicted"/>
<organism evidence="2 3">
    <name type="scientific">Cribrihabitans marinus</name>
    <dbReference type="NCBI Taxonomy" id="1227549"/>
    <lineage>
        <taxon>Bacteria</taxon>
        <taxon>Pseudomonadati</taxon>
        <taxon>Pseudomonadota</taxon>
        <taxon>Alphaproteobacteria</taxon>
        <taxon>Rhodobacterales</taxon>
        <taxon>Paracoccaceae</taxon>
        <taxon>Cribrihabitans</taxon>
    </lineage>
</organism>
<dbReference type="InterPro" id="IPR043129">
    <property type="entry name" value="ATPase_NBD"/>
</dbReference>
<evidence type="ECO:0008006" key="4">
    <source>
        <dbReference type="Google" id="ProtNLM"/>
    </source>
</evidence>
<evidence type="ECO:0000313" key="2">
    <source>
        <dbReference type="EMBL" id="SEJ52282.1"/>
    </source>
</evidence>
<reference evidence="2 3" key="1">
    <citation type="submission" date="2016-10" db="EMBL/GenBank/DDBJ databases">
        <authorList>
            <person name="de Groot N.N."/>
        </authorList>
    </citation>
    <scope>NUCLEOTIDE SEQUENCE [LARGE SCALE GENOMIC DNA]</scope>
    <source>
        <strain evidence="2 3">DSM 29340</strain>
    </source>
</reference>
<feature type="compositionally biased region" description="Basic and acidic residues" evidence="1">
    <location>
        <begin position="345"/>
        <end position="362"/>
    </location>
</feature>
<dbReference type="SUPFAM" id="SSF53067">
    <property type="entry name" value="Actin-like ATPase domain"/>
    <property type="match status" value="1"/>
</dbReference>
<protein>
    <recommendedName>
        <fullName evidence="4">Type IV pilus biogenesis protein PilP</fullName>
    </recommendedName>
</protein>
<feature type="compositionally biased region" description="Pro residues" evidence="1">
    <location>
        <begin position="258"/>
        <end position="272"/>
    </location>
</feature>
<accession>A0A1H6ZRE7</accession>
<dbReference type="OrthoDB" id="7870459at2"/>
<feature type="region of interest" description="Disordered" evidence="1">
    <location>
        <begin position="407"/>
        <end position="511"/>
    </location>
</feature>
<evidence type="ECO:0000256" key="1">
    <source>
        <dbReference type="SAM" id="MobiDB-lite"/>
    </source>
</evidence>
<feature type="region of interest" description="Disordered" evidence="1">
    <location>
        <begin position="552"/>
        <end position="583"/>
    </location>
</feature>
<sequence>MKPAFALSLSYQGIVLLHRAAGGWRCVGEVAPDAPDLHAELDGLRAQAAALQPDLRCKLILPNDQIRYMTVETDSADADRTRSAVERALDDATPYPLEDLAFDTAQDGEVTHVAAVARETLAEAEAFAVDHGFEPVSFVAIPGDNPFLGEPFFGPTDLARAQPGAETVEADGIAVVVIGPAVMPPEEDTDTADEPPSDPPAQDAEEPEAPPLQFSSRRSGSDTHEATDEPAEDEVAVEPEPVAGAEDTLPKTETQPDAPAPDAQPEPEPQPEPQAKSEPDPEPRSETEQDPGPDPEKEPEPEPEQLAAPRSPGLTIPKAPPLPGDTTPIPVAGPGPGAGLDPEEEERRLTIFGARDSDLEGDRRKRVALAAAAVALLLLAGIAALAALSPDGGLAGWLDDEAAEPALTPAPRAKVDPAPAETAEVRELYQAGPAPTAPAVPDVLASLPAPTSVPLQDAPADPQSGTAQDTPPDAPALSDTDSAVLDALQDEAEAEAPPEPSGDPLAQGSESTALYAATGIWPVPPARPETPGVIALDDLYLASIDPNDLSQDAVALPPAAGYDGDGLPDTSPTPASPGRRFDLDDQGLVEATPDGTRNPDGVMVFLGAPPTLPPPAPLRFAEEPQADEDRARLAAFRPRSRPDGLAESNERARLGGRSLDELATLRPRTRPASLQAEAEALAVAAAASQAAQDAAAEFEATRMVVLRPKQRPANLDTTPRRTASLGSAVPQQSAAREPDSFVPRAVKPRAPSPTSVARQATMNNAINLRRMNLIGVYGKPSNRRALIRLPSGRYKKVKVGDRLDGGRIVAIGDSELRYQKSGRSVTLKMPRG</sequence>
<dbReference type="EMBL" id="FNYD01000005">
    <property type="protein sequence ID" value="SEJ52282.1"/>
    <property type="molecule type" value="Genomic_DNA"/>
</dbReference>
<feature type="compositionally biased region" description="Basic and acidic residues" evidence="1">
    <location>
        <begin position="275"/>
        <end position="287"/>
    </location>
</feature>
<feature type="region of interest" description="Disordered" evidence="1">
    <location>
        <begin position="711"/>
        <end position="752"/>
    </location>
</feature>
<dbReference type="STRING" id="1227549.SAMN05444007_105127"/>
<dbReference type="Gene3D" id="3.30.420.380">
    <property type="match status" value="1"/>
</dbReference>
<feature type="compositionally biased region" description="Low complexity" evidence="1">
    <location>
        <begin position="238"/>
        <end position="257"/>
    </location>
</feature>
<feature type="compositionally biased region" description="Polar residues" evidence="1">
    <location>
        <begin position="715"/>
        <end position="734"/>
    </location>
</feature>
<feature type="compositionally biased region" description="Acidic residues" evidence="1">
    <location>
        <begin position="185"/>
        <end position="196"/>
    </location>
</feature>
<dbReference type="AlphaFoldDB" id="A0A1H6ZRE7"/>
<gene>
    <name evidence="2" type="ORF">SAMN05444007_105127</name>
</gene>
<evidence type="ECO:0000313" key="3">
    <source>
        <dbReference type="Proteomes" id="UP000199379"/>
    </source>
</evidence>
<dbReference type="Proteomes" id="UP000199379">
    <property type="component" value="Unassembled WGS sequence"/>
</dbReference>
<feature type="region of interest" description="Disordered" evidence="1">
    <location>
        <begin position="183"/>
        <end position="362"/>
    </location>
</feature>
<dbReference type="RefSeq" id="WP_092365932.1">
    <property type="nucleotide sequence ID" value="NZ_BMGV01000005.1"/>
</dbReference>